<proteinExistence type="predicted"/>
<dbReference type="KEGG" id="ssm:Spirs_2352"/>
<dbReference type="GO" id="GO:0006203">
    <property type="term" value="P:dGTP catabolic process"/>
    <property type="evidence" value="ECO:0007669"/>
    <property type="project" value="TreeGrafter"/>
</dbReference>
<gene>
    <name evidence="2" type="ordered locus">Spirs_2352</name>
</gene>
<dbReference type="HOGENOM" id="CLU_026821_3_1_12"/>
<dbReference type="InterPro" id="IPR045509">
    <property type="entry name" value="HD_assoc_2"/>
</dbReference>
<dbReference type="Proteomes" id="UP000002318">
    <property type="component" value="Chromosome"/>
</dbReference>
<dbReference type="Pfam" id="PF01966">
    <property type="entry name" value="HD"/>
    <property type="match status" value="1"/>
</dbReference>
<evidence type="ECO:0000313" key="3">
    <source>
        <dbReference type="Proteomes" id="UP000002318"/>
    </source>
</evidence>
<dbReference type="OrthoDB" id="9803619at2"/>
<dbReference type="GO" id="GO:0008832">
    <property type="term" value="F:dGTPase activity"/>
    <property type="evidence" value="ECO:0007669"/>
    <property type="project" value="TreeGrafter"/>
</dbReference>
<dbReference type="SUPFAM" id="SSF109604">
    <property type="entry name" value="HD-domain/PDEase-like"/>
    <property type="match status" value="1"/>
</dbReference>
<name>E1R1U1_SEDSS</name>
<dbReference type="CDD" id="cd00077">
    <property type="entry name" value="HDc"/>
    <property type="match status" value="1"/>
</dbReference>
<dbReference type="SMART" id="SM00471">
    <property type="entry name" value="HDc"/>
    <property type="match status" value="1"/>
</dbReference>
<evidence type="ECO:0000259" key="1">
    <source>
        <dbReference type="SMART" id="SM00471"/>
    </source>
</evidence>
<feature type="domain" description="HD/PDEase" evidence="1">
    <location>
        <begin position="55"/>
        <end position="195"/>
    </location>
</feature>
<dbReference type="AlphaFoldDB" id="E1R1U1"/>
<organism evidence="2 3">
    <name type="scientific">Sediminispirochaeta smaragdinae (strain DSM 11293 / JCM 15392 / SEBR 4228)</name>
    <name type="common">Spirochaeta smaragdinae</name>
    <dbReference type="NCBI Taxonomy" id="573413"/>
    <lineage>
        <taxon>Bacteria</taxon>
        <taxon>Pseudomonadati</taxon>
        <taxon>Spirochaetota</taxon>
        <taxon>Spirochaetia</taxon>
        <taxon>Spirochaetales</taxon>
        <taxon>Spirochaetaceae</taxon>
        <taxon>Sediminispirochaeta</taxon>
    </lineage>
</organism>
<keyword evidence="3" id="KW-1185">Reference proteome</keyword>
<sequence>MADYLSSAFELPVRDPVWGNIGLTPEFKRLTDEAAFQHLAGIRQLGPSYLVYPGAVHTRLAHSLGVFHLARRLLLTFAGREEELILDRDEITIFLAAALLHDLGHFPFAHSFKDLPLKKHEAITAEIISSSRLAGVIRRELGIDPELVAAVIDHDLPVPAGKTGERIGLFRRLLSGVLDPDKLDYLNRDAFFCGVPYGNQDVDNILDCTRILPSGKVGVDACGTVAVENLLFSKYLMYRTVYWHKTVRIATAMIKQAVMMALTDGKIKPEALYGLDDDAFCRMAGETDYLPLELVASVRRRHLYKMVTEFDEEEGELLIDSLSSSPEERLEASIQASSRLSSLLGRDVSPEQIIIDIPEPISFETDMDVLQGGREIDFVSSGTLFTTEVVGQFARSLRKLRICAEPSLAERLSVMRQDKITELFL</sequence>
<evidence type="ECO:0000313" key="2">
    <source>
        <dbReference type="EMBL" id="ADK81467.1"/>
    </source>
</evidence>
<dbReference type="EMBL" id="CP002116">
    <property type="protein sequence ID" value="ADK81467.1"/>
    <property type="molecule type" value="Genomic_DNA"/>
</dbReference>
<dbReference type="InterPro" id="IPR050135">
    <property type="entry name" value="dGTPase-like"/>
</dbReference>
<protein>
    <submittedName>
        <fullName evidence="2">Metal dependent phosphohydrolase</fullName>
    </submittedName>
</protein>
<dbReference type="eggNOG" id="COG1078">
    <property type="taxonomic scope" value="Bacteria"/>
</dbReference>
<dbReference type="STRING" id="573413.Spirs_2352"/>
<dbReference type="Pfam" id="PF19276">
    <property type="entry name" value="HD_assoc_2"/>
    <property type="match status" value="1"/>
</dbReference>
<accession>E1R1U1</accession>
<dbReference type="Gene3D" id="1.10.3210.10">
    <property type="entry name" value="Hypothetical protein af1432"/>
    <property type="match status" value="1"/>
</dbReference>
<dbReference type="InterPro" id="IPR006674">
    <property type="entry name" value="HD_domain"/>
</dbReference>
<dbReference type="PANTHER" id="PTHR11373">
    <property type="entry name" value="DEOXYNUCLEOSIDE TRIPHOSPHATE TRIPHOSPHOHYDROLASE"/>
    <property type="match status" value="1"/>
</dbReference>
<dbReference type="PANTHER" id="PTHR11373:SF4">
    <property type="entry name" value="DEOXYNUCLEOSIDE TRIPHOSPHATE TRIPHOSPHOHYDROLASE SAMHD1"/>
    <property type="match status" value="1"/>
</dbReference>
<dbReference type="InterPro" id="IPR003607">
    <property type="entry name" value="HD/PDEase_dom"/>
</dbReference>
<reference evidence="2 3" key="1">
    <citation type="journal article" date="2010" name="Stand. Genomic Sci.">
        <title>Complete genome sequence of Spirochaeta smaragdinae type strain (SEBR 4228).</title>
        <authorList>
            <person name="Mavromatis K."/>
            <person name="Yasawong M."/>
            <person name="Chertkov O."/>
            <person name="Lapidus A."/>
            <person name="Lucas S."/>
            <person name="Nolan M."/>
            <person name="Del Rio T.G."/>
            <person name="Tice H."/>
            <person name="Cheng J.F."/>
            <person name="Pitluck S."/>
            <person name="Liolios K."/>
            <person name="Ivanova N."/>
            <person name="Tapia R."/>
            <person name="Han C."/>
            <person name="Bruce D."/>
            <person name="Goodwin L."/>
            <person name="Pati A."/>
            <person name="Chen A."/>
            <person name="Palaniappan K."/>
            <person name="Land M."/>
            <person name="Hauser L."/>
            <person name="Chang Y.J."/>
            <person name="Jeffries C.D."/>
            <person name="Detter J.C."/>
            <person name="Rohde M."/>
            <person name="Brambilla E."/>
            <person name="Spring S."/>
            <person name="Goker M."/>
            <person name="Sikorski J."/>
            <person name="Woyke T."/>
            <person name="Bristow J."/>
            <person name="Eisen J.A."/>
            <person name="Markowitz V."/>
            <person name="Hugenholtz P."/>
            <person name="Klenk H.P."/>
            <person name="Kyrpides N.C."/>
        </authorList>
    </citation>
    <scope>NUCLEOTIDE SEQUENCE [LARGE SCALE GENOMIC DNA]</scope>
    <source>
        <strain evidence="3">DSM 11293 / JCM 15392 / SEBR 4228</strain>
    </source>
</reference>
<dbReference type="RefSeq" id="WP_013254930.1">
    <property type="nucleotide sequence ID" value="NC_014364.1"/>
</dbReference>